<sequence>MHIQSDRAHAPYTFADWQAGKRPKKGWDCADAVDDGWSAPELDAFMRATARPWSPPQQKPAGEPAESVSAVAVFRPRQSPAPPVAAARTVRQDAGKALILDRRDPLPSARKLLTAFYAVGGLRTLHHHRGSFYEWNGSCYRDADHDAIQAAIWAFLDQALCYTPEKELGPFQPNRSRVGDVFAALSAACNLPASIETPAWLASGDRPPASELLAVENGLLHLPTGTLHPPTPSYFGLSAADVSFDPNAPEPSEWLRFLDQIWPSDRQSIETLQDLFGYLLAPDTSQQKIALIVGPKRSGKGTVARVLTGLLGHGSVAAPTLASLATNFGLAPLIGKPLGIIGDARLGTRADQAAIAERLLSISGEDSLTIDRKFLPAWTGRLPIRFVIMTNELPRLADASGALASRFVVLTMENSFFGREDRGLGNRLLGELPGILNWARAGYIRLRQRGYFLQPDSARDAIDELEALGSPVAAFVKQRCTVAPGLQCMPERVFEEWKVWCEANGRKEAGTLQSFGRDLRAVVSGLKVSRPRVEGQQVRIYEGIDIAGNKAIEPKESMADW</sequence>
<proteinExistence type="predicted"/>
<dbReference type="NCBIfam" id="TIGR01613">
    <property type="entry name" value="primase_Cterm"/>
    <property type="match status" value="1"/>
</dbReference>
<dbReference type="SUPFAM" id="SSF52540">
    <property type="entry name" value="P-loop containing nucleoside triphosphate hydrolases"/>
    <property type="match status" value="1"/>
</dbReference>
<keyword evidence="6" id="KW-1185">Reference proteome</keyword>
<organism evidence="5 6">
    <name type="scientific">Mesorhizobium qingshengii</name>
    <dbReference type="NCBI Taxonomy" id="1165689"/>
    <lineage>
        <taxon>Bacteria</taxon>
        <taxon>Pseudomonadati</taxon>
        <taxon>Pseudomonadota</taxon>
        <taxon>Alphaproteobacteria</taxon>
        <taxon>Hyphomicrobiales</taxon>
        <taxon>Phyllobacteriaceae</taxon>
        <taxon>Mesorhizobium</taxon>
    </lineage>
</organism>
<dbReference type="EMBL" id="JAPFQA010000045">
    <property type="protein sequence ID" value="MCZ8548753.1"/>
    <property type="molecule type" value="Genomic_DNA"/>
</dbReference>
<dbReference type="InterPro" id="IPR014818">
    <property type="entry name" value="Phage/plasmid_primase_P4_C"/>
</dbReference>
<dbReference type="InterPro" id="IPR027417">
    <property type="entry name" value="P-loop_NTPase"/>
</dbReference>
<dbReference type="Pfam" id="PF08706">
    <property type="entry name" value="D5_N"/>
    <property type="match status" value="1"/>
</dbReference>
<comment type="caution">
    <text evidence="5">The sequence shown here is derived from an EMBL/GenBank/DDBJ whole genome shotgun (WGS) entry which is preliminary data.</text>
</comment>
<accession>A0ABT4R4J1</accession>
<gene>
    <name evidence="5" type="ORF">OOJ09_31800</name>
</gene>
<reference evidence="5" key="1">
    <citation type="submission" date="2022-11" db="EMBL/GenBank/DDBJ databases">
        <authorList>
            <person name="Coimbra C."/>
        </authorList>
    </citation>
    <scope>NUCLEOTIDE SEQUENCE</scope>
    <source>
        <strain evidence="5">Jales19</strain>
    </source>
</reference>
<dbReference type="PROSITE" id="PS51206">
    <property type="entry name" value="SF3_HELICASE_1"/>
    <property type="match status" value="1"/>
</dbReference>
<dbReference type="Gene3D" id="3.40.50.300">
    <property type="entry name" value="P-loop containing nucleotide triphosphate hydrolases"/>
    <property type="match status" value="1"/>
</dbReference>
<keyword evidence="3" id="KW-0067">ATP-binding</keyword>
<dbReference type="PANTHER" id="PTHR35372">
    <property type="entry name" value="ATP BINDING PROTEIN-RELATED"/>
    <property type="match status" value="1"/>
</dbReference>
<dbReference type="InterPro" id="IPR014015">
    <property type="entry name" value="Helicase_SF3_DNA-vir"/>
</dbReference>
<dbReference type="InterPro" id="IPR036390">
    <property type="entry name" value="WH_DNA-bd_sf"/>
</dbReference>
<evidence type="ECO:0000256" key="1">
    <source>
        <dbReference type="ARBA" id="ARBA00022741"/>
    </source>
</evidence>
<evidence type="ECO:0000256" key="2">
    <source>
        <dbReference type="ARBA" id="ARBA00022801"/>
    </source>
</evidence>
<dbReference type="InterPro" id="IPR045455">
    <property type="entry name" value="NrS-1_pol-like_helicase"/>
</dbReference>
<dbReference type="RefSeq" id="WP_269908999.1">
    <property type="nucleotide sequence ID" value="NZ_JAPFQA010000045.1"/>
</dbReference>
<dbReference type="Proteomes" id="UP001152178">
    <property type="component" value="Unassembled WGS sequence"/>
</dbReference>
<evidence type="ECO:0000259" key="4">
    <source>
        <dbReference type="PROSITE" id="PS51206"/>
    </source>
</evidence>
<name>A0ABT4R4J1_9HYPH</name>
<keyword evidence="1" id="KW-0547">Nucleotide-binding</keyword>
<dbReference type="SUPFAM" id="SSF46785">
    <property type="entry name" value="Winged helix' DNA-binding domain"/>
    <property type="match status" value="1"/>
</dbReference>
<protein>
    <submittedName>
        <fullName evidence="5">Phage/plasmid primase, P4 family</fullName>
    </submittedName>
</protein>
<evidence type="ECO:0000313" key="6">
    <source>
        <dbReference type="Proteomes" id="UP001152178"/>
    </source>
</evidence>
<feature type="domain" description="SF3 helicase" evidence="4">
    <location>
        <begin position="267"/>
        <end position="425"/>
    </location>
</feature>
<evidence type="ECO:0000313" key="5">
    <source>
        <dbReference type="EMBL" id="MCZ8548753.1"/>
    </source>
</evidence>
<evidence type="ECO:0000256" key="3">
    <source>
        <dbReference type="ARBA" id="ARBA00022840"/>
    </source>
</evidence>
<dbReference type="Pfam" id="PF19263">
    <property type="entry name" value="DUF5906"/>
    <property type="match status" value="1"/>
</dbReference>
<dbReference type="InterPro" id="IPR006500">
    <property type="entry name" value="Helicase_put_C_phage/plasmid"/>
</dbReference>
<keyword evidence="2" id="KW-0378">Hydrolase</keyword>
<dbReference type="PANTHER" id="PTHR35372:SF2">
    <property type="entry name" value="SF3 HELICASE DOMAIN-CONTAINING PROTEIN"/>
    <property type="match status" value="1"/>
</dbReference>
<dbReference type="InterPro" id="IPR051620">
    <property type="entry name" value="ORF904-like_C"/>
</dbReference>